<reference evidence="2 3" key="1">
    <citation type="submission" date="2016-10" db="EMBL/GenBank/DDBJ databases">
        <authorList>
            <person name="Varghese N."/>
            <person name="Submissions S."/>
        </authorList>
    </citation>
    <scope>NUCLEOTIDE SEQUENCE [LARGE SCALE GENOMIC DNA]</scope>
    <source>
        <strain evidence="2 3">DSM 2260</strain>
    </source>
</reference>
<dbReference type="EMBL" id="FNAJ01000001">
    <property type="protein sequence ID" value="SDD39916.1"/>
    <property type="molecule type" value="Genomic_DNA"/>
</dbReference>
<evidence type="ECO:0000313" key="2">
    <source>
        <dbReference type="EMBL" id="SDD39916.1"/>
    </source>
</evidence>
<keyword evidence="3" id="KW-1185">Reference proteome</keyword>
<evidence type="ECO:0000313" key="3">
    <source>
        <dbReference type="Proteomes" id="UP000198717"/>
    </source>
</evidence>
<gene>
    <name evidence="1" type="ORF">MVI01_57870</name>
    <name evidence="2" type="ORF">SAMN04488504_101730</name>
</gene>
<name>A0A511HKA6_9BACT</name>
<dbReference type="RefSeq" id="WP_090485428.1">
    <property type="nucleotide sequence ID" value="NZ_BJVY01000041.1"/>
</dbReference>
<dbReference type="EMBL" id="BJVY01000041">
    <property type="protein sequence ID" value="GEL74003.1"/>
    <property type="molecule type" value="Genomic_DNA"/>
</dbReference>
<reference evidence="1 4" key="2">
    <citation type="submission" date="2019-07" db="EMBL/GenBank/DDBJ databases">
        <title>Whole genome shotgun sequence of Myxococcus virescens NBRC 100334.</title>
        <authorList>
            <person name="Hosoyama A."/>
            <person name="Uohara A."/>
            <person name="Ohji S."/>
            <person name="Ichikawa N."/>
        </authorList>
    </citation>
    <scope>NUCLEOTIDE SEQUENCE [LARGE SCALE GENOMIC DNA]</scope>
    <source>
        <strain evidence="1 4">NBRC 100334</strain>
    </source>
</reference>
<dbReference type="Proteomes" id="UP000321224">
    <property type="component" value="Unassembled WGS sequence"/>
</dbReference>
<accession>A0A511HKA6</accession>
<sequence length="507" mass="55218">MRLHGALMGLTLMCAGCATLSRGFGATANEDTGEYETPEEELVYIVPAEDAMMVARRILEEQRYDVMEKEGGLEMFSSAHEPGKNMPGLRTIERYYIKGERLGPRQTVVRVFRLSYNEMDTQLEIPPQAAGKREAAMFAALDAHPFDATRDAFTYANGPSGPRAVPMEDPFKNAPGMERMRMVRGVRDLDIERTLLQRLEMVPALELVGSNAPVPIRSVTPEGGQTEQAPQAPECGTPVDGAGPLMAPGHVLLLADPLGTRELPAAALRMLCEATAQGLPVTLALSLPASEQPLLETYLASPGQHQDLQTMMSESPFWRRTYQDGRSSSAMLWLIEQARRLRASGKDISVVAFDAEKAQGNEREAEMAQHLLAHQQTRAQAWTLVLAGGTHVRTAGVNWDSDYAPLGARLAQVLPSVRALDVGFTRGTQFSCRFNVWDSVECNVFAISPTKEVRQKPDIASGVRLFPQPLAEGFHGRLYVGALSASPPALHRLAPTPAAPTLPATSP</sequence>
<protein>
    <submittedName>
        <fullName evidence="1">Uncharacterized protein</fullName>
    </submittedName>
</protein>
<evidence type="ECO:0000313" key="1">
    <source>
        <dbReference type="EMBL" id="GEL74003.1"/>
    </source>
</evidence>
<proteinExistence type="predicted"/>
<dbReference type="SUPFAM" id="SSF159501">
    <property type="entry name" value="EreA/ChaN-like"/>
    <property type="match status" value="1"/>
</dbReference>
<dbReference type="Proteomes" id="UP000198717">
    <property type="component" value="Unassembled WGS sequence"/>
</dbReference>
<evidence type="ECO:0000313" key="4">
    <source>
        <dbReference type="Proteomes" id="UP000321224"/>
    </source>
</evidence>
<dbReference type="AlphaFoldDB" id="A0A511HKA6"/>
<organism evidence="1 4">
    <name type="scientific">Myxococcus virescens</name>
    <dbReference type="NCBI Taxonomy" id="83456"/>
    <lineage>
        <taxon>Bacteria</taxon>
        <taxon>Pseudomonadati</taxon>
        <taxon>Myxococcota</taxon>
        <taxon>Myxococcia</taxon>
        <taxon>Myxococcales</taxon>
        <taxon>Cystobacterineae</taxon>
        <taxon>Myxococcaceae</taxon>
        <taxon>Myxococcus</taxon>
    </lineage>
</organism>
<comment type="caution">
    <text evidence="1">The sequence shown here is derived from an EMBL/GenBank/DDBJ whole genome shotgun (WGS) entry which is preliminary data.</text>
</comment>